<accession>A0A4Y2HE44</accession>
<sequence length="98" mass="10688">MQKARIHGGSSVESGFEPSDSKAETLRLDHRGFADGITQELSRPSTIHEGFYDNRPQRQIIGHCGPRIIAPITSGSSDDPPKTESRFSRVRSVIGDGP</sequence>
<feature type="region of interest" description="Disordered" evidence="1">
    <location>
        <begin position="68"/>
        <end position="98"/>
    </location>
</feature>
<dbReference type="Proteomes" id="UP000499080">
    <property type="component" value="Unassembled WGS sequence"/>
</dbReference>
<feature type="region of interest" description="Disordered" evidence="1">
    <location>
        <begin position="1"/>
        <end position="51"/>
    </location>
</feature>
<dbReference type="EMBL" id="BGPR01001876">
    <property type="protein sequence ID" value="GBM63570.1"/>
    <property type="molecule type" value="Genomic_DNA"/>
</dbReference>
<evidence type="ECO:0000256" key="1">
    <source>
        <dbReference type="SAM" id="MobiDB-lite"/>
    </source>
</evidence>
<keyword evidence="3" id="KW-1185">Reference proteome</keyword>
<dbReference type="AlphaFoldDB" id="A0A4Y2HE44"/>
<evidence type="ECO:0000313" key="3">
    <source>
        <dbReference type="Proteomes" id="UP000499080"/>
    </source>
</evidence>
<feature type="compositionally biased region" description="Basic and acidic residues" evidence="1">
    <location>
        <begin position="19"/>
        <end position="33"/>
    </location>
</feature>
<protein>
    <submittedName>
        <fullName evidence="2">Uncharacterized protein</fullName>
    </submittedName>
</protein>
<comment type="caution">
    <text evidence="2">The sequence shown here is derived from an EMBL/GenBank/DDBJ whole genome shotgun (WGS) entry which is preliminary data.</text>
</comment>
<organism evidence="2 3">
    <name type="scientific">Araneus ventricosus</name>
    <name type="common">Orbweaver spider</name>
    <name type="synonym">Epeira ventricosa</name>
    <dbReference type="NCBI Taxonomy" id="182803"/>
    <lineage>
        <taxon>Eukaryota</taxon>
        <taxon>Metazoa</taxon>
        <taxon>Ecdysozoa</taxon>
        <taxon>Arthropoda</taxon>
        <taxon>Chelicerata</taxon>
        <taxon>Arachnida</taxon>
        <taxon>Araneae</taxon>
        <taxon>Araneomorphae</taxon>
        <taxon>Entelegynae</taxon>
        <taxon>Araneoidea</taxon>
        <taxon>Araneidae</taxon>
        <taxon>Araneus</taxon>
    </lineage>
</organism>
<reference evidence="2 3" key="1">
    <citation type="journal article" date="2019" name="Sci. Rep.">
        <title>Orb-weaving spider Araneus ventricosus genome elucidates the spidroin gene catalogue.</title>
        <authorList>
            <person name="Kono N."/>
            <person name="Nakamura H."/>
            <person name="Ohtoshi R."/>
            <person name="Moran D.A.P."/>
            <person name="Shinohara A."/>
            <person name="Yoshida Y."/>
            <person name="Fujiwara M."/>
            <person name="Mori M."/>
            <person name="Tomita M."/>
            <person name="Arakawa K."/>
        </authorList>
    </citation>
    <scope>NUCLEOTIDE SEQUENCE [LARGE SCALE GENOMIC DNA]</scope>
</reference>
<gene>
    <name evidence="2" type="ORF">AVEN_173070_1</name>
</gene>
<evidence type="ECO:0000313" key="2">
    <source>
        <dbReference type="EMBL" id="GBM63570.1"/>
    </source>
</evidence>
<name>A0A4Y2HE44_ARAVE</name>
<proteinExistence type="predicted"/>